<evidence type="ECO:0000259" key="4">
    <source>
        <dbReference type="PROSITE" id="PS51388"/>
    </source>
</evidence>
<dbReference type="PANTHER" id="PTHR11566:SF131">
    <property type="entry name" value="GTPASE, PUTATIVE (AFU_ORTHOLOGUE AFUA_6G07630)-RELATED"/>
    <property type="match status" value="1"/>
</dbReference>
<dbReference type="InterPro" id="IPR020850">
    <property type="entry name" value="GED_dom"/>
</dbReference>
<organism evidence="6 7">
    <name type="scientific">Alectoria fallacina</name>
    <dbReference type="NCBI Taxonomy" id="1903189"/>
    <lineage>
        <taxon>Eukaryota</taxon>
        <taxon>Fungi</taxon>
        <taxon>Dikarya</taxon>
        <taxon>Ascomycota</taxon>
        <taxon>Pezizomycotina</taxon>
        <taxon>Lecanoromycetes</taxon>
        <taxon>OSLEUM clade</taxon>
        <taxon>Lecanoromycetidae</taxon>
        <taxon>Lecanorales</taxon>
        <taxon>Lecanorineae</taxon>
        <taxon>Parmeliaceae</taxon>
        <taxon>Alectoria</taxon>
    </lineage>
</organism>
<dbReference type="InterPro" id="IPR022812">
    <property type="entry name" value="Dynamin"/>
</dbReference>
<feature type="region of interest" description="Disordered" evidence="3">
    <location>
        <begin position="1"/>
        <end position="31"/>
    </location>
</feature>
<evidence type="ECO:0000259" key="5">
    <source>
        <dbReference type="PROSITE" id="PS51718"/>
    </source>
</evidence>
<dbReference type="GO" id="GO:0031623">
    <property type="term" value="P:receptor internalization"/>
    <property type="evidence" value="ECO:0007669"/>
    <property type="project" value="TreeGrafter"/>
</dbReference>
<dbReference type="Gene3D" id="3.40.50.300">
    <property type="entry name" value="P-loop containing nucleotide triphosphate hydrolases"/>
    <property type="match status" value="1"/>
</dbReference>
<dbReference type="PANTHER" id="PTHR11566">
    <property type="entry name" value="DYNAMIN"/>
    <property type="match status" value="1"/>
</dbReference>
<dbReference type="PRINTS" id="PR00195">
    <property type="entry name" value="DYNAMIN"/>
</dbReference>
<comment type="caution">
    <text evidence="6">The sequence shown here is derived from an EMBL/GenBank/DDBJ whole genome shotgun (WGS) entry which is preliminary data.</text>
</comment>
<dbReference type="Pfam" id="PF00350">
    <property type="entry name" value="Dynamin_N"/>
    <property type="match status" value="1"/>
</dbReference>
<dbReference type="InterPro" id="IPR027417">
    <property type="entry name" value="P-loop_NTPase"/>
</dbReference>
<evidence type="ECO:0000256" key="1">
    <source>
        <dbReference type="ARBA" id="ARBA00022741"/>
    </source>
</evidence>
<keyword evidence="7" id="KW-1185">Reference proteome</keyword>
<evidence type="ECO:0000256" key="2">
    <source>
        <dbReference type="ARBA" id="ARBA00023134"/>
    </source>
</evidence>
<feature type="region of interest" description="Disordered" evidence="3">
    <location>
        <begin position="531"/>
        <end position="588"/>
    </location>
</feature>
<dbReference type="PROSITE" id="PS51718">
    <property type="entry name" value="G_DYNAMIN_2"/>
    <property type="match status" value="1"/>
</dbReference>
<dbReference type="PROSITE" id="PS51388">
    <property type="entry name" value="GED"/>
    <property type="match status" value="1"/>
</dbReference>
<dbReference type="OrthoDB" id="5061070at2759"/>
<sequence>MARKSIKHEQLPIQKPPTNFAPMGESHVEHPVSSGDTIAMDFDVTMTDGLVDEGYHTNHENKMTGRIGASARSDSSGSVTPIDTDGTLHVLGRGVKSLVQAIQTLRDLGVEILGLPLPRICVVGDQSTGKSSLIEGISEIKVPRHAGTCTRCPLEINLVENSAAQSQWTCKITLITKYHHDSELLERATKARPLGPWVAQDQADKFHFATLTSKSQVEDALYRAQLATLNIGNPHGDYKLGLPLPRDNLKVKFSPNIIQLDISGPGLPNLSFYDLPGVINVSEVAHEEYLVTLVKNLVTEYISTPDCINLLAIPMTDDPANSSASRLVREVEGARVRTIGVITKPDRFQKGESFKQWDQILNGERFDLGFGYYVVKNNPDTTVSHATARMEEEAFFSEEDPWSTTLSKYEECFGTAKLVATLSQKLTSQIRTSLPHIKEQVRRKAISIQEKLRELPELLDGNLPAKLYGDLLTFEFELARHFDGGYRDCPFQREWQEASVDFRKVMESSYPVVIVAATQTPSRNARAFASFGEMPGTPTPTRNLAPISICSDSDSEQPPKTGPAPRQRIAKKRPHSSTQSTPQKVARMSEVPLFKADKAVPKRFTLDEIRRIRHDYYVGVPGETDPKATELMIQLSMAHWEVPVDQYMSRTGDLCRRMIYERILKVFGHRQNTQFYSELTGICDAFLTDAIDDQLKLVKQILSWELKKPKTLNDEAIEVARDKAVEYLRKKRRESLAKAWLDQEEEKTGKQTNGLARMDKIAKVTDAQLGPDPYSMEIKAMGSVRAYYECAFSRFVDIVCASVYGELFMKCRNDLVSAIKQHFRATDPGADERLAILLAANPQDELRRAQLKREMETISKAQEHLEGLSGDE</sequence>
<dbReference type="InterPro" id="IPR045063">
    <property type="entry name" value="Dynamin_N"/>
</dbReference>
<evidence type="ECO:0000313" key="7">
    <source>
        <dbReference type="Proteomes" id="UP000664203"/>
    </source>
</evidence>
<dbReference type="GO" id="GO:0005886">
    <property type="term" value="C:plasma membrane"/>
    <property type="evidence" value="ECO:0007669"/>
    <property type="project" value="TreeGrafter"/>
</dbReference>
<dbReference type="GO" id="GO:0008017">
    <property type="term" value="F:microtubule binding"/>
    <property type="evidence" value="ECO:0007669"/>
    <property type="project" value="TreeGrafter"/>
</dbReference>
<dbReference type="SMART" id="SM00053">
    <property type="entry name" value="DYNc"/>
    <property type="match status" value="1"/>
</dbReference>
<reference evidence="6" key="1">
    <citation type="submission" date="2021-03" db="EMBL/GenBank/DDBJ databases">
        <authorList>
            <person name="Tagirdzhanova G."/>
        </authorList>
    </citation>
    <scope>NUCLEOTIDE SEQUENCE</scope>
</reference>
<dbReference type="SUPFAM" id="SSF52540">
    <property type="entry name" value="P-loop containing nucleoside triphosphate hydrolases"/>
    <property type="match status" value="1"/>
</dbReference>
<dbReference type="InterPro" id="IPR030381">
    <property type="entry name" value="G_DYNAMIN_dom"/>
</dbReference>
<dbReference type="GO" id="GO:0005525">
    <property type="term" value="F:GTP binding"/>
    <property type="evidence" value="ECO:0007669"/>
    <property type="project" value="InterPro"/>
</dbReference>
<dbReference type="InterPro" id="IPR001401">
    <property type="entry name" value="Dynamin_GTPase"/>
</dbReference>
<dbReference type="EMBL" id="CAJPDR010000001">
    <property type="protein sequence ID" value="CAF9902954.1"/>
    <property type="molecule type" value="Genomic_DNA"/>
</dbReference>
<feature type="domain" description="Dynamin-type G" evidence="5">
    <location>
        <begin position="114"/>
        <end position="435"/>
    </location>
</feature>
<dbReference type="GO" id="GO:0003924">
    <property type="term" value="F:GTPase activity"/>
    <property type="evidence" value="ECO:0007669"/>
    <property type="project" value="InterPro"/>
</dbReference>
<dbReference type="Gene3D" id="1.20.120.1240">
    <property type="entry name" value="Dynamin, middle domain"/>
    <property type="match status" value="1"/>
</dbReference>
<gene>
    <name evidence="6" type="ORF">ALECFALPRED_000081</name>
</gene>
<dbReference type="InterPro" id="IPR000375">
    <property type="entry name" value="Dynamin_stalk"/>
</dbReference>
<accession>A0A8H3ECZ4</accession>
<dbReference type="Proteomes" id="UP000664203">
    <property type="component" value="Unassembled WGS sequence"/>
</dbReference>
<dbReference type="GO" id="GO:0005874">
    <property type="term" value="C:microtubule"/>
    <property type="evidence" value="ECO:0007669"/>
    <property type="project" value="TreeGrafter"/>
</dbReference>
<protein>
    <submittedName>
        <fullName evidence="6">Uncharacterized protein</fullName>
    </submittedName>
</protein>
<keyword evidence="1" id="KW-0547">Nucleotide-binding</keyword>
<name>A0A8H3ECZ4_9LECA</name>
<keyword evidence="2" id="KW-0342">GTP-binding</keyword>
<proteinExistence type="predicted"/>
<dbReference type="GO" id="GO:0005737">
    <property type="term" value="C:cytoplasm"/>
    <property type="evidence" value="ECO:0007669"/>
    <property type="project" value="TreeGrafter"/>
</dbReference>
<dbReference type="CDD" id="cd08771">
    <property type="entry name" value="DLP_1"/>
    <property type="match status" value="1"/>
</dbReference>
<dbReference type="AlphaFoldDB" id="A0A8H3ECZ4"/>
<evidence type="ECO:0000313" key="6">
    <source>
        <dbReference type="EMBL" id="CAF9902954.1"/>
    </source>
</evidence>
<evidence type="ECO:0000256" key="3">
    <source>
        <dbReference type="SAM" id="MobiDB-lite"/>
    </source>
</evidence>
<dbReference type="Pfam" id="PF01031">
    <property type="entry name" value="Dynamin_M"/>
    <property type="match status" value="1"/>
</dbReference>
<feature type="domain" description="GED" evidence="4">
    <location>
        <begin position="777"/>
        <end position="872"/>
    </location>
</feature>